<dbReference type="Gene3D" id="2.20.28.10">
    <property type="match status" value="1"/>
</dbReference>
<dbReference type="SUPFAM" id="SSF50249">
    <property type="entry name" value="Nucleic acid-binding proteins"/>
    <property type="match status" value="1"/>
</dbReference>
<dbReference type="Ensembl" id="ENSPANT00000078904.1">
    <property type="protein sequence ID" value="ENSPANP00000057224.1"/>
    <property type="gene ID" value="ENSPANG00000016300.3"/>
</dbReference>
<reference evidence="22" key="2">
    <citation type="submission" date="2025-08" db="UniProtKB">
        <authorList>
            <consortium name="Ensembl"/>
        </authorList>
    </citation>
    <scope>IDENTIFICATION</scope>
</reference>
<dbReference type="GO" id="GO:0042555">
    <property type="term" value="C:MCM complex"/>
    <property type="evidence" value="ECO:0007669"/>
    <property type="project" value="UniProtKB-UniRule"/>
</dbReference>
<comment type="similarity">
    <text evidence="3 18">Belongs to the MCM family.</text>
</comment>
<evidence type="ECO:0000256" key="12">
    <source>
        <dbReference type="ARBA" id="ARBA00023242"/>
    </source>
</evidence>
<proteinExistence type="inferred from homology"/>
<dbReference type="Gene3D" id="3.40.50.300">
    <property type="entry name" value="P-loop containing nucleotide triphosphate hydrolases"/>
    <property type="match status" value="2"/>
</dbReference>
<dbReference type="GO" id="GO:0006271">
    <property type="term" value="P:DNA strand elongation involved in DNA replication"/>
    <property type="evidence" value="ECO:0007669"/>
    <property type="project" value="TreeGrafter"/>
</dbReference>
<keyword evidence="5" id="KW-0158">Chromosome</keyword>
<evidence type="ECO:0000259" key="21">
    <source>
        <dbReference type="PROSITE" id="PS50051"/>
    </source>
</evidence>
<dbReference type="InterPro" id="IPR041562">
    <property type="entry name" value="MCM_lid"/>
</dbReference>
<evidence type="ECO:0000256" key="11">
    <source>
        <dbReference type="ARBA" id="ARBA00023125"/>
    </source>
</evidence>
<keyword evidence="6 18" id="KW-0235">DNA replication</keyword>
<dbReference type="GO" id="GO:0017116">
    <property type="term" value="F:single-stranded DNA helicase activity"/>
    <property type="evidence" value="ECO:0007669"/>
    <property type="project" value="TreeGrafter"/>
</dbReference>
<evidence type="ECO:0000256" key="13">
    <source>
        <dbReference type="ARBA" id="ARBA00023306"/>
    </source>
</evidence>
<dbReference type="SMART" id="SM00350">
    <property type="entry name" value="MCM"/>
    <property type="match status" value="1"/>
</dbReference>
<dbReference type="InterPro" id="IPR001208">
    <property type="entry name" value="MCM_dom"/>
</dbReference>
<dbReference type="AlphaFoldDB" id="A0A8I5R8V6"/>
<keyword evidence="7 18" id="KW-0547">Nucleotide-binding</keyword>
<dbReference type="Proteomes" id="UP000028761">
    <property type="component" value="Chromosome 8"/>
</dbReference>
<keyword evidence="20" id="KW-0472">Membrane</keyword>
<comment type="subunit">
    <text evidence="16">Component of the MCM2-7 complex. The complex forms a toroidal hexameric ring with the proposed subunit order MCM2-MCM6-MCM4-MCM7-MCM3-MCM5. Component of the CMG helicase complex, a hexameric ring of related MCM2-7 subunits stabilized by CDC45 and the tetrameric GINS complex. Interacts with MCMBP.</text>
</comment>
<dbReference type="Pfam" id="PF17855">
    <property type="entry name" value="MCM_lid"/>
    <property type="match status" value="1"/>
</dbReference>
<dbReference type="PANTHER" id="PTHR11630:SF66">
    <property type="entry name" value="DNA REPLICATION LICENSING FACTOR MCM4"/>
    <property type="match status" value="1"/>
</dbReference>
<dbReference type="GeneTree" id="ENSGT01150000286951"/>
<dbReference type="GO" id="GO:0005524">
    <property type="term" value="F:ATP binding"/>
    <property type="evidence" value="ECO:0007669"/>
    <property type="project" value="UniProtKB-UniRule"/>
</dbReference>
<evidence type="ECO:0000256" key="4">
    <source>
        <dbReference type="ARBA" id="ARBA00012551"/>
    </source>
</evidence>
<keyword evidence="20" id="KW-1133">Transmembrane helix</keyword>
<name>A0A8I5R8V6_PAPAN</name>
<evidence type="ECO:0000313" key="22">
    <source>
        <dbReference type="Ensembl" id="ENSPANP00000057224.1"/>
    </source>
</evidence>
<keyword evidence="10 18" id="KW-0067">ATP-binding</keyword>
<dbReference type="PROSITE" id="PS50051">
    <property type="entry name" value="MCM_2"/>
    <property type="match status" value="1"/>
</dbReference>
<feature type="domain" description="MCM C-terminal AAA(+) ATPase" evidence="21">
    <location>
        <begin position="458"/>
        <end position="621"/>
    </location>
</feature>
<dbReference type="InterPro" id="IPR012340">
    <property type="entry name" value="NA-bd_OB-fold"/>
</dbReference>
<feature type="region of interest" description="Disordered" evidence="19">
    <location>
        <begin position="91"/>
        <end position="126"/>
    </location>
</feature>
<dbReference type="PRINTS" id="PR01660">
    <property type="entry name" value="MCMPROTEIN4"/>
</dbReference>
<evidence type="ECO:0000313" key="23">
    <source>
        <dbReference type="Proteomes" id="UP000028761"/>
    </source>
</evidence>
<dbReference type="GO" id="GO:1902975">
    <property type="term" value="P:mitotic DNA replication initiation"/>
    <property type="evidence" value="ECO:0007669"/>
    <property type="project" value="TreeGrafter"/>
</dbReference>
<comment type="function">
    <text evidence="14">Acts as a component of the MCM2-7 complex (MCM complex) which is the replicative helicase essential for 'once per cell cycle' DNA replication initiation and elongation in eukaryotic cells. Core component of CDC45-MCM-GINS (CMG) helicase, the molecular machine that unwinds template DNA during replication, and around which the replisome is built. The active ATPase sites in the MCM2-7 ring are formed through the interaction surfaces of two neighboring subunits such that a critical structure of a conserved arginine finger motif is provided in trans relative to the ATP-binding site of the Walker A box of the adjacent subunit. The six ATPase active sites, however, are likely to contribute differentially to the complex helicase activity.</text>
</comment>
<evidence type="ECO:0000256" key="14">
    <source>
        <dbReference type="ARBA" id="ARBA00045440"/>
    </source>
</evidence>
<keyword evidence="8 18" id="KW-0378">Hydrolase</keyword>
<dbReference type="GO" id="GO:0003697">
    <property type="term" value="F:single-stranded DNA binding"/>
    <property type="evidence" value="ECO:0007669"/>
    <property type="project" value="TreeGrafter"/>
</dbReference>
<gene>
    <name evidence="22" type="primary">MCM4</name>
</gene>
<dbReference type="InterPro" id="IPR008047">
    <property type="entry name" value="MCM_4"/>
</dbReference>
<evidence type="ECO:0000256" key="15">
    <source>
        <dbReference type="ARBA" id="ARBA00048432"/>
    </source>
</evidence>
<dbReference type="InterPro" id="IPR031327">
    <property type="entry name" value="MCM"/>
</dbReference>
<dbReference type="Gene3D" id="2.40.50.140">
    <property type="entry name" value="Nucleic acid-binding proteins"/>
    <property type="match status" value="1"/>
</dbReference>
<comment type="function">
    <text evidence="18">Acts as component of the MCM2-7 complex (MCM complex) which is the replicative helicase essential for 'once per cell cycle' DNA replication initiation and elongation in eukaryotic cells. The active ATPase sites in the MCM2-7 ring are formed through the interaction surfaces of two neighboring subunits such that a critical structure of a conserved arginine finger motif is provided in trans relative to the ATP-binding site of the Walker A box of the adjacent subunit. The six ATPase active sites, however, are likely to contribute differentially to the complex helicase activity.</text>
</comment>
<dbReference type="FunFam" id="2.20.28.10:FF:000003">
    <property type="entry name" value="DNA helicase"/>
    <property type="match status" value="1"/>
</dbReference>
<dbReference type="FunFam" id="3.30.1640.10:FF:000001">
    <property type="entry name" value="DNA helicase"/>
    <property type="match status" value="1"/>
</dbReference>
<dbReference type="PROSITE" id="PS00847">
    <property type="entry name" value="MCM_1"/>
    <property type="match status" value="1"/>
</dbReference>
<evidence type="ECO:0000256" key="7">
    <source>
        <dbReference type="ARBA" id="ARBA00022741"/>
    </source>
</evidence>
<dbReference type="InterPro" id="IPR027925">
    <property type="entry name" value="MCM_N"/>
</dbReference>
<feature type="compositionally biased region" description="Low complexity" evidence="19">
    <location>
        <begin position="1"/>
        <end position="10"/>
    </location>
</feature>
<dbReference type="InterPro" id="IPR018525">
    <property type="entry name" value="MCM_CS"/>
</dbReference>
<comment type="catalytic activity">
    <reaction evidence="15">
        <text>ATP + H2O = ADP + phosphate + H(+)</text>
        <dbReference type="Rhea" id="RHEA:13065"/>
        <dbReference type="ChEBI" id="CHEBI:15377"/>
        <dbReference type="ChEBI" id="CHEBI:15378"/>
        <dbReference type="ChEBI" id="CHEBI:30616"/>
        <dbReference type="ChEBI" id="CHEBI:43474"/>
        <dbReference type="ChEBI" id="CHEBI:456216"/>
        <dbReference type="EC" id="3.6.4.12"/>
    </reaction>
    <physiologicalReaction direction="left-to-right" evidence="15">
        <dbReference type="Rhea" id="RHEA:13066"/>
    </physiologicalReaction>
</comment>
<dbReference type="Pfam" id="PF17207">
    <property type="entry name" value="MCM_OB"/>
    <property type="match status" value="1"/>
</dbReference>
<evidence type="ECO:0000256" key="6">
    <source>
        <dbReference type="ARBA" id="ARBA00022705"/>
    </source>
</evidence>
<dbReference type="GO" id="GO:0005694">
    <property type="term" value="C:chromosome"/>
    <property type="evidence" value="ECO:0007669"/>
    <property type="project" value="UniProtKB-SubCell"/>
</dbReference>
<dbReference type="SUPFAM" id="SSF52540">
    <property type="entry name" value="P-loop containing nucleoside triphosphate hydrolases"/>
    <property type="match status" value="1"/>
</dbReference>
<protein>
    <recommendedName>
        <fullName evidence="17 18">DNA replication licensing factor MCM4</fullName>
        <ecNumber evidence="4 18">3.6.4.12</ecNumber>
    </recommendedName>
</protein>
<keyword evidence="20" id="KW-0812">Transmembrane</keyword>
<evidence type="ECO:0000256" key="8">
    <source>
        <dbReference type="ARBA" id="ARBA00022801"/>
    </source>
</evidence>
<dbReference type="InterPro" id="IPR033762">
    <property type="entry name" value="MCM_OB"/>
</dbReference>
<dbReference type="Pfam" id="PF00493">
    <property type="entry name" value="MCM"/>
    <property type="match status" value="1"/>
</dbReference>
<reference evidence="22" key="3">
    <citation type="submission" date="2025-09" db="UniProtKB">
        <authorList>
            <consortium name="Ensembl"/>
        </authorList>
    </citation>
    <scope>IDENTIFICATION</scope>
</reference>
<keyword evidence="23" id="KW-1185">Reference proteome</keyword>
<dbReference type="PANTHER" id="PTHR11630">
    <property type="entry name" value="DNA REPLICATION LICENSING FACTOR MCM FAMILY MEMBER"/>
    <property type="match status" value="1"/>
</dbReference>
<dbReference type="GO" id="GO:0016787">
    <property type="term" value="F:hydrolase activity"/>
    <property type="evidence" value="ECO:0007669"/>
    <property type="project" value="UniProtKB-KW"/>
</dbReference>
<reference evidence="22 23" key="1">
    <citation type="submission" date="2012-03" db="EMBL/GenBank/DDBJ databases">
        <title>Whole Genome Assembly of Papio anubis.</title>
        <authorList>
            <person name="Liu Y.L."/>
            <person name="Abraham K.A."/>
            <person name="Akbar H.A."/>
            <person name="Ali S.A."/>
            <person name="Anosike U.A."/>
            <person name="Aqrawi P.A."/>
            <person name="Arias F.A."/>
            <person name="Attaway T.A."/>
            <person name="Awwad R.A."/>
            <person name="Babu C.B."/>
            <person name="Bandaranaike D.B."/>
            <person name="Battles P.B."/>
            <person name="Bell A.B."/>
            <person name="Beltran B.B."/>
            <person name="Berhane-Mersha D.B."/>
            <person name="Bess C.B."/>
            <person name="Bickham C.B."/>
            <person name="Bolden T.B."/>
            <person name="Carter K.C."/>
            <person name="Chau D.C."/>
            <person name="Chavez A.C."/>
            <person name="Clerc-Blankenburg K.C."/>
            <person name="Coyle M.C."/>
            <person name="Dao M.D."/>
            <person name="Davila M.L.D."/>
            <person name="Davy-Carroll L.D."/>
            <person name="Denson S.D."/>
            <person name="Dinh H.D."/>
            <person name="Fernandez S.F."/>
            <person name="Fernando P.F."/>
            <person name="Forbes L.F."/>
            <person name="Francis C.F."/>
            <person name="Francisco L.F."/>
            <person name="Fu Q.F."/>
            <person name="Garcia-Iii R.G."/>
            <person name="Garrett T.G."/>
            <person name="Gross S.G."/>
            <person name="Gubbala S.G."/>
            <person name="Hirani K.H."/>
            <person name="Hogues M.H."/>
            <person name="Hollins B.H."/>
            <person name="Jackson L.J."/>
            <person name="Javaid M.J."/>
            <person name="Jhangiani S.J."/>
            <person name="Johnson A.J."/>
            <person name="Johnson B.J."/>
            <person name="Jones J.J."/>
            <person name="Joshi V.J."/>
            <person name="Kalu J.K."/>
            <person name="Khan N.K."/>
            <person name="Korchina V.K."/>
            <person name="Kovar C.K."/>
            <person name="Lago L.L."/>
            <person name="Lara F.L."/>
            <person name="Le T.-K.L."/>
            <person name="Lee S.L."/>
            <person name="Legall-Iii F.L."/>
            <person name="Lemon S.L."/>
            <person name="Liu J.L."/>
            <person name="Liu Y.-S.L."/>
            <person name="Liyanage D.L."/>
            <person name="Lopez J.L."/>
            <person name="Lorensuhewa L.L."/>
            <person name="Mata R.M."/>
            <person name="Mathew T.M."/>
            <person name="Mercado C.M."/>
            <person name="Mercado I.M."/>
            <person name="Morales K.M."/>
            <person name="Morgan M.M."/>
            <person name="Munidasa M.M."/>
            <person name="Ngo D.N."/>
            <person name="Nguyen L.N."/>
            <person name="Nguyen T.N."/>
            <person name="Nguyen N.N."/>
            <person name="Obregon M.O."/>
            <person name="Okwuonu G.O."/>
            <person name="Ongeri F.O."/>
            <person name="Onwere C.O."/>
            <person name="Osifeso I.O."/>
            <person name="Parra A.P."/>
            <person name="Patil S.P."/>
            <person name="Perez A.P."/>
            <person name="Perez Y.P."/>
            <person name="Pham C.P."/>
            <person name="Pu L.-L.P."/>
            <person name="Puazo M.P."/>
            <person name="Quiroz J.Q."/>
            <person name="Rouhana J.R."/>
            <person name="Ruiz M.R."/>
            <person name="Ruiz S.-J.R."/>
            <person name="Saada N.S."/>
            <person name="Santibanez J.S."/>
            <person name="Scheel M.S."/>
            <person name="Schneider B.S."/>
            <person name="Simmons D.S."/>
            <person name="Sisson I.S."/>
            <person name="Tang L.-Y.T."/>
            <person name="Thornton R.T."/>
            <person name="Tisius J.T."/>
            <person name="Toledanes G.T."/>
            <person name="Trejos Z.T."/>
            <person name="Usmani K.U."/>
            <person name="Varghese R.V."/>
            <person name="Vattathil S.V."/>
            <person name="Vee V.V."/>
            <person name="Walker D.W."/>
            <person name="Weissenberger G.W."/>
            <person name="White C.W."/>
            <person name="Williams A.W."/>
            <person name="Woodworth J.W."/>
            <person name="Wright R.W."/>
            <person name="Zhu Y.Z."/>
            <person name="Han Y.H."/>
            <person name="Newsham I.N."/>
            <person name="Nazareth L.N."/>
            <person name="Worley K.W."/>
            <person name="Muzny D.M."/>
            <person name="Rogers J.R."/>
            <person name="Gibbs R.G."/>
        </authorList>
    </citation>
    <scope>NUCLEOTIDE SEQUENCE [LARGE SCALE GENOMIC DNA]</scope>
</reference>
<dbReference type="GO" id="GO:0005634">
    <property type="term" value="C:nucleus"/>
    <property type="evidence" value="ECO:0007669"/>
    <property type="project" value="UniProtKB-SubCell"/>
</dbReference>
<feature type="region of interest" description="Disordered" evidence="19">
    <location>
        <begin position="1"/>
        <end position="64"/>
    </location>
</feature>
<evidence type="ECO:0000256" key="16">
    <source>
        <dbReference type="ARBA" id="ARBA00062259"/>
    </source>
</evidence>
<evidence type="ECO:0000256" key="2">
    <source>
        <dbReference type="ARBA" id="ARBA00004286"/>
    </source>
</evidence>
<dbReference type="EC" id="3.6.4.12" evidence="4 18"/>
<evidence type="ECO:0000256" key="10">
    <source>
        <dbReference type="ARBA" id="ARBA00022840"/>
    </source>
</evidence>
<dbReference type="Gene3D" id="3.30.1640.10">
    <property type="entry name" value="mini-chromosome maintenance (MCM) complex, chain A, domain 1"/>
    <property type="match status" value="1"/>
</dbReference>
<sequence length="817" mass="91959">MSSPASTPSRRGSRRGRTTPAQTPRSEDARSSPSQRPRGEDSTSTGELQPMPTSPGGDLQSPVAQDVLFSSPPQMHSSAIPLDFDVSSPLTYGTPSSRVEGTPRSGVRGTPVRQRPDLGSAQKGLQVDLQSDGAAAEDIVASEQSLGQKLVIWGTDVNVATCKENFQRFLQRFIDPLAKEEENVGIDITEPLYMQRLGEINVIGEPFLNVNCEHIKSFDKNLYRQLISYPQEVIPTFDMAVNEIFFDRYPDSILEHQIQVRPFNALKTKNMRNLNPEDIDQLITISGMVIRTSQLIPEMQEAFFQCQVCAHTTRVEMDRGRIAEPSVCGRCHTTHSMALIHNRSLFSDKQMIKLQESPEDMPAGQTPHTVILFAHNDLVDKVQPGDRVNVTGIYRAVPIRINPRVSNVKSVYKTHIDVIHYRKTDAKRLHGLDEEAEQKLFSEKRVELLKELSRKPDIYERLASALAPSIYEHEDIKKGILLQLFGGTRKDFSHTGRGKFRAEINILLCGDPGTSKSQLLHDNGICCIDEFDKMNESTRSVLHEVMEQQTLSIAKAGIICQLNARTSVLAAANPIESQWNPKKTTIENIQLPHTLLSRFDLIFLMLDPQDEAYDRRLAHHLVSLYYQSEEQAEEELLDMAVLKDYIAYAHSTIMPRLSEEASQALIEAYVDMRKIGSSRGMVSAYPRQLESLIRLAEAHAKVRLSNKVEAIDVEEAKRLHREALKQSATDPRTGIVDISILTTGMSATSRKRKEELAEALKKLILSKGKTPALKYQQLFEDIRGQSDIVSVYMYFLFDRTFSFSLILLLGFFPLFIK</sequence>
<dbReference type="InterPro" id="IPR027417">
    <property type="entry name" value="P-loop_NTPase"/>
</dbReference>
<dbReference type="GO" id="GO:0000727">
    <property type="term" value="P:double-strand break repair via break-induced replication"/>
    <property type="evidence" value="ECO:0007669"/>
    <property type="project" value="TreeGrafter"/>
</dbReference>
<evidence type="ECO:0000256" key="5">
    <source>
        <dbReference type="ARBA" id="ARBA00022454"/>
    </source>
</evidence>
<keyword evidence="13" id="KW-0131">Cell cycle</keyword>
<evidence type="ECO:0000256" key="20">
    <source>
        <dbReference type="SAM" id="Phobius"/>
    </source>
</evidence>
<keyword evidence="11 18" id="KW-0238">DNA-binding</keyword>
<keyword evidence="12 18" id="KW-0539">Nucleus</keyword>
<evidence type="ECO:0000256" key="17">
    <source>
        <dbReference type="ARBA" id="ARBA00073498"/>
    </source>
</evidence>
<evidence type="ECO:0000256" key="9">
    <source>
        <dbReference type="ARBA" id="ARBA00022806"/>
    </source>
</evidence>
<feature type="transmembrane region" description="Helical" evidence="20">
    <location>
        <begin position="791"/>
        <end position="816"/>
    </location>
</feature>
<organism evidence="22 23">
    <name type="scientific">Papio anubis</name>
    <name type="common">Olive baboon</name>
    <dbReference type="NCBI Taxonomy" id="9555"/>
    <lineage>
        <taxon>Eukaryota</taxon>
        <taxon>Metazoa</taxon>
        <taxon>Chordata</taxon>
        <taxon>Craniata</taxon>
        <taxon>Vertebrata</taxon>
        <taxon>Euteleostomi</taxon>
        <taxon>Mammalia</taxon>
        <taxon>Eutheria</taxon>
        <taxon>Euarchontoglires</taxon>
        <taxon>Primates</taxon>
        <taxon>Haplorrhini</taxon>
        <taxon>Catarrhini</taxon>
        <taxon>Cercopithecidae</taxon>
        <taxon>Cercopithecinae</taxon>
        <taxon>Papio</taxon>
    </lineage>
</organism>
<evidence type="ECO:0000256" key="3">
    <source>
        <dbReference type="ARBA" id="ARBA00008010"/>
    </source>
</evidence>
<evidence type="ECO:0000256" key="18">
    <source>
        <dbReference type="RuleBase" id="RU368062"/>
    </source>
</evidence>
<dbReference type="FunFam" id="3.40.50.300:FF:002469">
    <property type="entry name" value="Cell division control protein 21"/>
    <property type="match status" value="1"/>
</dbReference>
<keyword evidence="9 18" id="KW-0347">Helicase</keyword>
<evidence type="ECO:0000256" key="19">
    <source>
        <dbReference type="SAM" id="MobiDB-lite"/>
    </source>
</evidence>
<dbReference type="Pfam" id="PF14551">
    <property type="entry name" value="MCM_N"/>
    <property type="match status" value="1"/>
</dbReference>
<comment type="subcellular location">
    <subcellularLocation>
        <location evidence="2">Chromosome</location>
    </subcellularLocation>
    <subcellularLocation>
        <location evidence="1">Nucleus</location>
    </subcellularLocation>
</comment>
<accession>A0A8I5R8V6</accession>
<evidence type="ECO:0000256" key="1">
    <source>
        <dbReference type="ARBA" id="ARBA00004123"/>
    </source>
</evidence>